<evidence type="ECO:0000313" key="10">
    <source>
        <dbReference type="Proteomes" id="UP000094569"/>
    </source>
</evidence>
<keyword evidence="3 7" id="KW-0479">Metal-binding</keyword>
<keyword evidence="6" id="KW-0503">Monooxygenase</keyword>
<dbReference type="Gene3D" id="1.10.630.10">
    <property type="entry name" value="Cytochrome P450"/>
    <property type="match status" value="1"/>
</dbReference>
<dbReference type="AlphaFoldDB" id="A0A1E3BRL7"/>
<dbReference type="STRING" id="573508.A0A1E3BRL7"/>
<feature type="domain" description="VOC" evidence="8">
    <location>
        <begin position="166"/>
        <end position="289"/>
    </location>
</feature>
<dbReference type="FunFam" id="3.10.180.10:FF:000039">
    <property type="entry name" value="Trihydroxytoluene oxygenase (AFU_orthologue AFUA_8G02470)"/>
    <property type="match status" value="1"/>
</dbReference>
<dbReference type="InterPro" id="IPR050364">
    <property type="entry name" value="Cytochrome_P450_fung"/>
</dbReference>
<evidence type="ECO:0000256" key="7">
    <source>
        <dbReference type="PIRSR" id="PIRSR602401-1"/>
    </source>
</evidence>
<comment type="cofactor">
    <cofactor evidence="1 7">
        <name>heme</name>
        <dbReference type="ChEBI" id="CHEBI:30413"/>
    </cofactor>
</comment>
<dbReference type="InterPro" id="IPR037523">
    <property type="entry name" value="VOC_core"/>
</dbReference>
<dbReference type="CDD" id="cd07267">
    <property type="entry name" value="THT_Oxygenase_N"/>
    <property type="match status" value="1"/>
</dbReference>
<dbReference type="PANTHER" id="PTHR46300:SF2">
    <property type="entry name" value="CYTOCHROME P450 MONOOXYGENASE ALNH-RELATED"/>
    <property type="match status" value="1"/>
</dbReference>
<dbReference type="SUPFAM" id="SSF48264">
    <property type="entry name" value="Cytochrome P450"/>
    <property type="match status" value="1"/>
</dbReference>
<dbReference type="VEuPathDB" id="FungiDB:SI65_00585"/>
<dbReference type="CDD" id="cd11065">
    <property type="entry name" value="CYP64-like"/>
    <property type="match status" value="1"/>
</dbReference>
<evidence type="ECO:0000256" key="4">
    <source>
        <dbReference type="ARBA" id="ARBA00023002"/>
    </source>
</evidence>
<evidence type="ECO:0000313" key="9">
    <source>
        <dbReference type="EMBL" id="ODM22996.1"/>
    </source>
</evidence>
<comment type="caution">
    <text evidence="9">The sequence shown here is derived from an EMBL/GenBank/DDBJ whole genome shotgun (WGS) entry which is preliminary data.</text>
</comment>
<keyword evidence="7" id="KW-0349">Heme</keyword>
<dbReference type="InterPro" id="IPR001128">
    <property type="entry name" value="Cyt_P450"/>
</dbReference>
<accession>A0A1E3BRL7</accession>
<dbReference type="PANTHER" id="PTHR46300">
    <property type="entry name" value="P450, PUTATIVE (EUROFUNG)-RELATED-RELATED"/>
    <property type="match status" value="1"/>
</dbReference>
<evidence type="ECO:0000256" key="5">
    <source>
        <dbReference type="ARBA" id="ARBA00023004"/>
    </source>
</evidence>
<evidence type="ECO:0000259" key="8">
    <source>
        <dbReference type="PROSITE" id="PS51819"/>
    </source>
</evidence>
<evidence type="ECO:0000256" key="2">
    <source>
        <dbReference type="ARBA" id="ARBA00010617"/>
    </source>
</evidence>
<dbReference type="PROSITE" id="PS51819">
    <property type="entry name" value="VOC"/>
    <property type="match status" value="1"/>
</dbReference>
<feature type="binding site" description="axial binding residue" evidence="7">
    <location>
        <position position="721"/>
    </location>
    <ligand>
        <name>heme</name>
        <dbReference type="ChEBI" id="CHEBI:30413"/>
    </ligand>
    <ligandPart>
        <name>Fe</name>
        <dbReference type="ChEBI" id="CHEBI:18248"/>
    </ligandPart>
</feature>
<dbReference type="InterPro" id="IPR036396">
    <property type="entry name" value="Cyt_P450_sf"/>
</dbReference>
<dbReference type="InterPro" id="IPR029068">
    <property type="entry name" value="Glyas_Bleomycin-R_OHBP_Dase"/>
</dbReference>
<dbReference type="GO" id="GO:0004497">
    <property type="term" value="F:monooxygenase activity"/>
    <property type="evidence" value="ECO:0007669"/>
    <property type="project" value="UniProtKB-KW"/>
</dbReference>
<comment type="similarity">
    <text evidence="2">Belongs to the cytochrome P450 family.</text>
</comment>
<dbReference type="EMBL" id="JXNT01000001">
    <property type="protein sequence ID" value="ODM22996.1"/>
    <property type="molecule type" value="Genomic_DNA"/>
</dbReference>
<dbReference type="GO" id="GO:0020037">
    <property type="term" value="F:heme binding"/>
    <property type="evidence" value="ECO:0007669"/>
    <property type="project" value="InterPro"/>
</dbReference>
<dbReference type="InterPro" id="IPR002401">
    <property type="entry name" value="Cyt_P450_E_grp-I"/>
</dbReference>
<dbReference type="Pfam" id="PF00067">
    <property type="entry name" value="p450"/>
    <property type="match status" value="1"/>
</dbReference>
<dbReference type="Proteomes" id="UP000094569">
    <property type="component" value="Unassembled WGS sequence"/>
</dbReference>
<name>A0A1E3BRL7_ASPCR</name>
<protein>
    <recommendedName>
        <fullName evidence="8">VOC domain-containing protein</fullName>
    </recommendedName>
</protein>
<dbReference type="OrthoDB" id="1103324at2759"/>
<reference evidence="9 10" key="1">
    <citation type="journal article" date="2016" name="BMC Genomics">
        <title>Comparative genomic and transcriptomic analyses of the Fuzhuan brick tea-fermentation fungus Aspergillus cristatus.</title>
        <authorList>
            <person name="Ge Y."/>
            <person name="Wang Y."/>
            <person name="Liu Y."/>
            <person name="Tan Y."/>
            <person name="Ren X."/>
            <person name="Zhang X."/>
            <person name="Hyde K.D."/>
            <person name="Liu Y."/>
            <person name="Liu Z."/>
        </authorList>
    </citation>
    <scope>NUCLEOTIDE SEQUENCE [LARGE SCALE GENOMIC DNA]</scope>
    <source>
        <strain evidence="9 10">GZAAS20.1005</strain>
    </source>
</reference>
<dbReference type="CDD" id="cd07257">
    <property type="entry name" value="THT_oxygenase_C"/>
    <property type="match status" value="1"/>
</dbReference>
<evidence type="ECO:0000256" key="3">
    <source>
        <dbReference type="ARBA" id="ARBA00022723"/>
    </source>
</evidence>
<dbReference type="FunFam" id="3.10.180.10:FF:000034">
    <property type="entry name" value="Glyoxalase/Bleomycin resistance protein/Dihydroxybiphenyl dioxygenase"/>
    <property type="match status" value="1"/>
</dbReference>
<dbReference type="Gene3D" id="3.10.180.10">
    <property type="entry name" value="2,3-Dihydroxybiphenyl 1,2-Dioxygenase, domain 1"/>
    <property type="match status" value="2"/>
</dbReference>
<dbReference type="SUPFAM" id="SSF54593">
    <property type="entry name" value="Glyoxalase/Bleomycin resistance protein/Dihydroxybiphenyl dioxygenase"/>
    <property type="match status" value="1"/>
</dbReference>
<keyword evidence="4" id="KW-0560">Oxidoreductase</keyword>
<keyword evidence="5 7" id="KW-0408">Iron</keyword>
<dbReference type="GO" id="GO:0016705">
    <property type="term" value="F:oxidoreductase activity, acting on paired donors, with incorporation or reduction of molecular oxygen"/>
    <property type="evidence" value="ECO:0007669"/>
    <property type="project" value="InterPro"/>
</dbReference>
<keyword evidence="10" id="KW-1185">Reference proteome</keyword>
<dbReference type="Pfam" id="PF00903">
    <property type="entry name" value="Glyoxalase"/>
    <property type="match status" value="1"/>
</dbReference>
<organism evidence="9 10">
    <name type="scientific">Aspergillus cristatus</name>
    <name type="common">Chinese Fuzhuan brick tea-fermentation fungus</name>
    <name type="synonym">Eurotium cristatum</name>
    <dbReference type="NCBI Taxonomy" id="573508"/>
    <lineage>
        <taxon>Eukaryota</taxon>
        <taxon>Fungi</taxon>
        <taxon>Dikarya</taxon>
        <taxon>Ascomycota</taxon>
        <taxon>Pezizomycotina</taxon>
        <taxon>Eurotiomycetes</taxon>
        <taxon>Eurotiomycetidae</taxon>
        <taxon>Eurotiales</taxon>
        <taxon>Aspergillaceae</taxon>
        <taxon>Aspergillus</taxon>
        <taxon>Aspergillus subgen. Aspergillus</taxon>
    </lineage>
</organism>
<evidence type="ECO:0000256" key="6">
    <source>
        <dbReference type="ARBA" id="ARBA00023033"/>
    </source>
</evidence>
<gene>
    <name evidence="9" type="ORF">SI65_00585</name>
</gene>
<proteinExistence type="inferred from homology"/>
<sequence length="810" mass="92374">MSSTTDHRQIRLVRLAHVYYTHKDITKASQFLNDFGFQEGTTINKDKGTIYYRGTGPEPFVYCAREGDVDEFGGAAFVVETREDLEYAQTLPGASKVYELAEAPGGGLCVTFRDPVDGFPFHLVYGQSLANKTRTLPHLKYNYPTEKHRSTNSSQRFQPGPAAVHKLGHFGMCVTDFAKAYAFYTTRFNFKASDLIHDEAGKDITVFLHLDRGSELVDHHCFFMFEGPKSHVHHSSFETHDFDTQLLGHHWLRKRGYKNCWGVGRHIMGSQIFDYWFDPSGFIVEHYIDGDLLDETQPTNRSLASPNNLHIWGPPTLPILGNLHQIPRKGSYLKFTEWAYKYGGLYSLKLGTGTAIVITDRRIVKELVDRKSSKYSNRPESYVAHTITGGSHLLAMQYGPLWRSFRKLVHQHFMKSMVEKSHIRVQNAEAVQMVRDFCLWPEKHMLHPKSPPRRSLTMEVYGIRTPDVDTPHMIQLYDMMEKWSKVMEPGNTPPVDIYCFLHYIPQQFLGNWIGRAQGVSTEMNELYAEYLNRVSQRRRKVGSTGSFMDIVLDQNEKLELNRHQLYFLGGVLMEGGSDTSSSIILAFLHAMTKWESVLRKAQAEIDAVVGESRMPVWADYERLPYVAAVVKEAMRWRPVVPLAFPHAAAEDDWIDGHFIPKGSTVIVNSWGLHHDKVRFPNPDVFDPDHYKGQTALAPELAAAADYDTRDHYGYGTGRRICPGIHVAERNLFVGIAKIIWGFDIKPGVSENGNTVEPDINPETGYSEGFLVCAKDFGCRIAPRSEARRKTIMREYEQAQREVFSLFEDPV</sequence>
<dbReference type="PRINTS" id="PR00463">
    <property type="entry name" value="EP450I"/>
</dbReference>
<dbReference type="GO" id="GO:0005506">
    <property type="term" value="F:iron ion binding"/>
    <property type="evidence" value="ECO:0007669"/>
    <property type="project" value="InterPro"/>
</dbReference>
<dbReference type="InterPro" id="IPR004360">
    <property type="entry name" value="Glyas_Fos-R_dOase_dom"/>
</dbReference>
<evidence type="ECO:0000256" key="1">
    <source>
        <dbReference type="ARBA" id="ARBA00001971"/>
    </source>
</evidence>